<feature type="transmembrane region" description="Helical" evidence="7">
    <location>
        <begin position="232"/>
        <end position="253"/>
    </location>
</feature>
<dbReference type="GO" id="GO:0005886">
    <property type="term" value="C:plasma membrane"/>
    <property type="evidence" value="ECO:0007669"/>
    <property type="project" value="UniProtKB-SubCell"/>
</dbReference>
<reference evidence="9" key="1">
    <citation type="journal article" date="2021" name="PeerJ">
        <title>Extensive microbial diversity within the chicken gut microbiome revealed by metagenomics and culture.</title>
        <authorList>
            <person name="Gilroy R."/>
            <person name="Ravi A."/>
            <person name="Getino M."/>
            <person name="Pursley I."/>
            <person name="Horton D.L."/>
            <person name="Alikhan N.F."/>
            <person name="Baker D."/>
            <person name="Gharbi K."/>
            <person name="Hall N."/>
            <person name="Watson M."/>
            <person name="Adriaenssens E.M."/>
            <person name="Foster-Nyarko E."/>
            <person name="Jarju S."/>
            <person name="Secka A."/>
            <person name="Antonio M."/>
            <person name="Oren A."/>
            <person name="Chaudhuri R.R."/>
            <person name="La Ragione R."/>
            <person name="Hildebrand F."/>
            <person name="Pallen M.J."/>
        </authorList>
    </citation>
    <scope>NUCLEOTIDE SEQUENCE</scope>
    <source>
        <strain evidence="9">ChiGjej4B4-18154</strain>
    </source>
</reference>
<evidence type="ECO:0000313" key="9">
    <source>
        <dbReference type="EMBL" id="HIZ31530.1"/>
    </source>
</evidence>
<evidence type="ECO:0000259" key="8">
    <source>
        <dbReference type="Pfam" id="PF02687"/>
    </source>
</evidence>
<dbReference type="GO" id="GO:0022857">
    <property type="term" value="F:transmembrane transporter activity"/>
    <property type="evidence" value="ECO:0007669"/>
    <property type="project" value="TreeGrafter"/>
</dbReference>
<proteinExistence type="inferred from homology"/>
<evidence type="ECO:0000256" key="4">
    <source>
        <dbReference type="ARBA" id="ARBA00022989"/>
    </source>
</evidence>
<comment type="subcellular location">
    <subcellularLocation>
        <location evidence="1">Cell membrane</location>
        <topology evidence="1">Multi-pass membrane protein</topology>
    </subcellularLocation>
</comment>
<evidence type="ECO:0000256" key="7">
    <source>
        <dbReference type="SAM" id="Phobius"/>
    </source>
</evidence>
<comment type="similarity">
    <text evidence="6">Belongs to the ABC-4 integral membrane protein family.</text>
</comment>
<evidence type="ECO:0000256" key="2">
    <source>
        <dbReference type="ARBA" id="ARBA00022475"/>
    </source>
</evidence>
<feature type="transmembrane region" description="Helical" evidence="7">
    <location>
        <begin position="53"/>
        <end position="76"/>
    </location>
</feature>
<protein>
    <submittedName>
        <fullName evidence="9">ABC transporter permease</fullName>
    </submittedName>
</protein>
<dbReference type="InterPro" id="IPR050250">
    <property type="entry name" value="Macrolide_Exporter_MacB"/>
</dbReference>
<keyword evidence="3 7" id="KW-0812">Transmembrane</keyword>
<organism evidence="9 10">
    <name type="scientific">Candidatus Allofournierella merdipullorum</name>
    <dbReference type="NCBI Taxonomy" id="2838595"/>
    <lineage>
        <taxon>Bacteria</taxon>
        <taxon>Bacillati</taxon>
        <taxon>Bacillota</taxon>
        <taxon>Clostridia</taxon>
        <taxon>Eubacteriales</taxon>
        <taxon>Oscillospiraceae</taxon>
        <taxon>Allofournierella</taxon>
    </lineage>
</organism>
<feature type="transmembrane region" description="Helical" evidence="7">
    <location>
        <begin position="538"/>
        <end position="560"/>
    </location>
</feature>
<feature type="transmembrane region" description="Helical" evidence="7">
    <location>
        <begin position="572"/>
        <end position="594"/>
    </location>
</feature>
<evidence type="ECO:0000256" key="1">
    <source>
        <dbReference type="ARBA" id="ARBA00004651"/>
    </source>
</evidence>
<dbReference type="EMBL" id="DXBV01000100">
    <property type="protein sequence ID" value="HIZ31530.1"/>
    <property type="molecule type" value="Genomic_DNA"/>
</dbReference>
<feature type="transmembrane region" description="Helical" evidence="7">
    <location>
        <begin position="157"/>
        <end position="177"/>
    </location>
</feature>
<dbReference type="Pfam" id="PF02687">
    <property type="entry name" value="FtsX"/>
    <property type="match status" value="2"/>
</dbReference>
<feature type="transmembrane region" description="Helical" evidence="7">
    <location>
        <begin position="20"/>
        <end position="47"/>
    </location>
</feature>
<dbReference type="Proteomes" id="UP000824035">
    <property type="component" value="Unassembled WGS sequence"/>
</dbReference>
<dbReference type="PANTHER" id="PTHR30572">
    <property type="entry name" value="MEMBRANE COMPONENT OF TRANSPORTER-RELATED"/>
    <property type="match status" value="1"/>
</dbReference>
<feature type="transmembrane region" description="Helical" evidence="7">
    <location>
        <begin position="112"/>
        <end position="137"/>
    </location>
</feature>
<keyword evidence="4 7" id="KW-1133">Transmembrane helix</keyword>
<comment type="caution">
    <text evidence="9">The sequence shown here is derived from an EMBL/GenBank/DDBJ whole genome shotgun (WGS) entry which is preliminary data.</text>
</comment>
<evidence type="ECO:0000256" key="5">
    <source>
        <dbReference type="ARBA" id="ARBA00023136"/>
    </source>
</evidence>
<evidence type="ECO:0000256" key="3">
    <source>
        <dbReference type="ARBA" id="ARBA00022692"/>
    </source>
</evidence>
<feature type="transmembrane region" description="Helical" evidence="7">
    <location>
        <begin position="476"/>
        <end position="501"/>
    </location>
</feature>
<name>A0A9D2E654_9FIRM</name>
<dbReference type="AlphaFoldDB" id="A0A9D2E654"/>
<feature type="domain" description="ABC3 transporter permease C-terminal" evidence="8">
    <location>
        <begin position="487"/>
        <end position="594"/>
    </location>
</feature>
<reference evidence="9" key="2">
    <citation type="submission" date="2021-04" db="EMBL/GenBank/DDBJ databases">
        <authorList>
            <person name="Gilroy R."/>
        </authorList>
    </citation>
    <scope>NUCLEOTIDE SEQUENCE</scope>
    <source>
        <strain evidence="9">ChiGjej4B4-18154</strain>
    </source>
</reference>
<keyword evidence="5 7" id="KW-0472">Membrane</keyword>
<gene>
    <name evidence="9" type="ORF">H9813_09935</name>
</gene>
<sequence>MKAMFLVTWRQWLRGGARTWFVAFSALVCSAMLAAVQFGGFSLAASFRLESTFAQAVLAASQFMEVLLVIFLAVLLRGTFAMSLAQRTRILGQLASVGATRRQLRQSVWLDAFFLAAFAAPLGVLCAAGGLAVTFWLMKPFIENLAVYGVQGIHLVITPGSVALALACPVATLLLAATGTARRAARLTPIEAVRGAAETPPRSVRRREPRQAPALLASRSVRRAGGRFRTQISIIMVCALMICTADGFSRGLIQGYKTQFSTYNYRVYLWAVNTDTEELLAGLHKTGAEVTGARTWSTERTGWRVWESQTRSSVLITLDDESFAQWYGGPLPEAQGGLACVYAPPEEGVVAFAAGELLNEGTEQALTVADVCTASLPAGVLWQDTYMAMYPNGVLVTSQSAFDALRGTEVTGEDKREFEFFVDTEDSSQLTPALIQTLTELGASERYFGGQTNTGWQIEDLTPTSPTRLYQKAVQVLLNVFVGGFEVLTALGCGAALLGSIGSETQLRRREFALLRSAGMTRREVAAMLRRETLLRCAWSLGLSLPVGVALWLCIARWLLGNHTYHQILLRLLVSAGLCAGAIALGTLVICLVAERAALKVALHSDIRGDLMRE</sequence>
<evidence type="ECO:0000313" key="10">
    <source>
        <dbReference type="Proteomes" id="UP000824035"/>
    </source>
</evidence>
<dbReference type="PANTHER" id="PTHR30572:SF4">
    <property type="entry name" value="ABC TRANSPORTER PERMEASE YTRF"/>
    <property type="match status" value="1"/>
</dbReference>
<feature type="domain" description="ABC3 transporter permease C-terminal" evidence="8">
    <location>
        <begin position="66"/>
        <end position="189"/>
    </location>
</feature>
<accession>A0A9D2E654</accession>
<dbReference type="InterPro" id="IPR003838">
    <property type="entry name" value="ABC3_permease_C"/>
</dbReference>
<keyword evidence="2" id="KW-1003">Cell membrane</keyword>
<evidence type="ECO:0000256" key="6">
    <source>
        <dbReference type="ARBA" id="ARBA00038076"/>
    </source>
</evidence>